<keyword evidence="3" id="KW-1185">Reference proteome</keyword>
<feature type="transmembrane region" description="Helical" evidence="1">
    <location>
        <begin position="154"/>
        <end position="172"/>
    </location>
</feature>
<dbReference type="AlphaFoldDB" id="A0AAD7BJ57"/>
<keyword evidence="1" id="KW-0472">Membrane</keyword>
<keyword evidence="1" id="KW-1133">Transmembrane helix</keyword>
<keyword evidence="1" id="KW-0812">Transmembrane</keyword>
<dbReference type="EMBL" id="JARKIF010000015">
    <property type="protein sequence ID" value="KAJ7622253.1"/>
    <property type="molecule type" value="Genomic_DNA"/>
</dbReference>
<sequence>MSLSPAVPQPLRALAILEDRRRSVPPRSCRTRINPRTLPSAGQPIGAAFEIPPSIWSHRDRALAIEASFVLAGIRLSLQQGFPIGLRARLSVVDRPGICKRLRTCRAALPHPYVCPVLLHRPGPNLSRTFVYPLFMYAHLSRRTVCSSCTSLSLSSWTLFCSVILLILLSVLI</sequence>
<name>A0AAD7BJ57_9AGAR</name>
<accession>A0AAD7BJ57</accession>
<reference evidence="2" key="1">
    <citation type="submission" date="2023-03" db="EMBL/GenBank/DDBJ databases">
        <title>Massive genome expansion in bonnet fungi (Mycena s.s.) driven by repeated elements and novel gene families across ecological guilds.</title>
        <authorList>
            <consortium name="Lawrence Berkeley National Laboratory"/>
            <person name="Harder C.B."/>
            <person name="Miyauchi S."/>
            <person name="Viragh M."/>
            <person name="Kuo A."/>
            <person name="Thoen E."/>
            <person name="Andreopoulos B."/>
            <person name="Lu D."/>
            <person name="Skrede I."/>
            <person name="Drula E."/>
            <person name="Henrissat B."/>
            <person name="Morin E."/>
            <person name="Kohler A."/>
            <person name="Barry K."/>
            <person name="LaButti K."/>
            <person name="Morin E."/>
            <person name="Salamov A."/>
            <person name="Lipzen A."/>
            <person name="Mereny Z."/>
            <person name="Hegedus B."/>
            <person name="Baldrian P."/>
            <person name="Stursova M."/>
            <person name="Weitz H."/>
            <person name="Taylor A."/>
            <person name="Grigoriev I.V."/>
            <person name="Nagy L.G."/>
            <person name="Martin F."/>
            <person name="Kauserud H."/>
        </authorList>
    </citation>
    <scope>NUCLEOTIDE SEQUENCE</scope>
    <source>
        <strain evidence="2">9284</strain>
    </source>
</reference>
<evidence type="ECO:0000313" key="3">
    <source>
        <dbReference type="Proteomes" id="UP001221142"/>
    </source>
</evidence>
<gene>
    <name evidence="2" type="ORF">FB45DRAFT_927347</name>
</gene>
<protein>
    <submittedName>
        <fullName evidence="2">Uncharacterized protein</fullName>
    </submittedName>
</protein>
<evidence type="ECO:0000313" key="2">
    <source>
        <dbReference type="EMBL" id="KAJ7622253.1"/>
    </source>
</evidence>
<proteinExistence type="predicted"/>
<organism evidence="2 3">
    <name type="scientific">Roridomyces roridus</name>
    <dbReference type="NCBI Taxonomy" id="1738132"/>
    <lineage>
        <taxon>Eukaryota</taxon>
        <taxon>Fungi</taxon>
        <taxon>Dikarya</taxon>
        <taxon>Basidiomycota</taxon>
        <taxon>Agaricomycotina</taxon>
        <taxon>Agaricomycetes</taxon>
        <taxon>Agaricomycetidae</taxon>
        <taxon>Agaricales</taxon>
        <taxon>Marasmiineae</taxon>
        <taxon>Mycenaceae</taxon>
        <taxon>Roridomyces</taxon>
    </lineage>
</organism>
<evidence type="ECO:0000256" key="1">
    <source>
        <dbReference type="SAM" id="Phobius"/>
    </source>
</evidence>
<dbReference type="Proteomes" id="UP001221142">
    <property type="component" value="Unassembled WGS sequence"/>
</dbReference>
<comment type="caution">
    <text evidence="2">The sequence shown here is derived from an EMBL/GenBank/DDBJ whole genome shotgun (WGS) entry which is preliminary data.</text>
</comment>